<name>A0A0G0ASE3_9BACT</name>
<proteinExistence type="predicted"/>
<evidence type="ECO:0000313" key="1">
    <source>
        <dbReference type="EMBL" id="KKP59983.1"/>
    </source>
</evidence>
<gene>
    <name evidence="1" type="ORF">UR52_C0001G0063</name>
</gene>
<accession>A0A0G0ASE3</accession>
<dbReference type="Proteomes" id="UP000034176">
    <property type="component" value="Unassembled WGS sequence"/>
</dbReference>
<protein>
    <submittedName>
        <fullName evidence="1">Uncharacterized protein</fullName>
    </submittedName>
</protein>
<dbReference type="SUPFAM" id="SSF53756">
    <property type="entry name" value="UDP-Glycosyltransferase/glycogen phosphorylase"/>
    <property type="match status" value="1"/>
</dbReference>
<dbReference type="EMBL" id="LBPN01000001">
    <property type="protein sequence ID" value="KKP59983.1"/>
    <property type="molecule type" value="Genomic_DNA"/>
</dbReference>
<evidence type="ECO:0000313" key="2">
    <source>
        <dbReference type="Proteomes" id="UP000034176"/>
    </source>
</evidence>
<sequence>MNTTVILTSSDSEVKFAISYQKSNADKKVIILTPTLTGQKLLRNLGLNYFDYFKYGHVSHSDYYQKYFWNFEIKVTYLVQKVLKNLVARFPDFKKWILPNQDWLELVYLEVLDTYQYWLSINKLLPGSHYLKFYYHNKIRTDIYYPYQSQMQILSMFVPKHRITIIDKHNFLEKIIKIFINLYIYIQIIPNLLINVNTIIHRLITNYLTDKKLYKTDILIYSAGRNLLYYESLIKLLNKEKIYKGIQILTGFQTIEDEVVLNNTGFKYISANNVIPNEFNKKKDNLKKKLISRLKNIYTSYDYSTCLSGFPKLVEEILISKTKEVLITNISKIISQTDIAEYSIKMIKPRLLITTHDPGPTALPFVLAAKKMKIKSLLLMHGWQNTLIGNRYYSDYIVVWGKYIAKWYKKRLRYNPKKILAIGYPALDKYFKNKQAFWKKRQILPTFKQKTNLGLLLTMYLPNTALLSKFLTELFCELRNNHNFIINIRLHPGQPSDGFKTLAKEFGINARFGQSVTLDNFIKNNDFLLVWDTTAIIWCMIYGKPLFYCAPNWGLGITPINKFGGAWLVNSPSDLLIKIENYIKNPKIIYKLHKKQKIFLKNIMGIIDGSSSKRHKNLILNLLKRSKY</sequence>
<organism evidence="1 2">
    <name type="scientific">Candidatus Gottesmanbacteria bacterium GW2011_GWA1_34_13</name>
    <dbReference type="NCBI Taxonomy" id="1618434"/>
    <lineage>
        <taxon>Bacteria</taxon>
        <taxon>Candidatus Gottesmaniibacteriota</taxon>
    </lineage>
</organism>
<dbReference type="STRING" id="1618434.UR52_C0001G0063"/>
<dbReference type="AlphaFoldDB" id="A0A0G0ASE3"/>
<comment type="caution">
    <text evidence="1">The sequence shown here is derived from an EMBL/GenBank/DDBJ whole genome shotgun (WGS) entry which is preliminary data.</text>
</comment>
<reference evidence="1 2" key="1">
    <citation type="journal article" date="2015" name="Nature">
        <title>rRNA introns, odd ribosomes, and small enigmatic genomes across a large radiation of phyla.</title>
        <authorList>
            <person name="Brown C.T."/>
            <person name="Hug L.A."/>
            <person name="Thomas B.C."/>
            <person name="Sharon I."/>
            <person name="Castelle C.J."/>
            <person name="Singh A."/>
            <person name="Wilkins M.J."/>
            <person name="Williams K.H."/>
            <person name="Banfield J.F."/>
        </authorList>
    </citation>
    <scope>NUCLEOTIDE SEQUENCE [LARGE SCALE GENOMIC DNA]</scope>
</reference>